<feature type="region of interest" description="Disordered" evidence="1">
    <location>
        <begin position="264"/>
        <end position="285"/>
    </location>
</feature>
<feature type="compositionally biased region" description="Basic and acidic residues" evidence="1">
    <location>
        <begin position="1614"/>
        <end position="1633"/>
    </location>
</feature>
<feature type="region of interest" description="Disordered" evidence="1">
    <location>
        <begin position="598"/>
        <end position="626"/>
    </location>
</feature>
<sequence length="1782" mass="200836">MEVVPIRVPKTNGPTTTVGLPFNRRNVEEWSRIDRLTGIMETAKIETDHWNARTNNAAHNYGKVVDSRERNAADGSLQERQRKQMEVFQTKVPGGSMQVIRTQTITTSSKKWSSTSDKGFDDLQLPVNSLDLSSQKTKGSVGRSGSIGGRRPPTRPRSLFSQSSSGNVFGEESSMFKLCQRLHQQSEMEPLSEVPSFGCSKKESDTESDSYGVVITDVTSPVSSESSVKNSLTRQKSSSNENITLESNQDSLLRRSSKFRRSLQCHRPNYTGLEPDPADEYDPTPAKSLKERAAEIEKLLRQGNSTYITQNCDLPTESYGKVKFLKTKESFVSPETLKEVRDRLKKPNVSDNETKDDGIVTEKNEYGPPSKTNSYGHELQATNASNKKPNINGTGSLESRYTNRSSVNGSRTSEWYRRRKSYGFEQVDEYDKFGKINTKKKNHIDSSTDSGICQSSETMGVPLWNKNADSIWTKISSENNSNEEPLSHVVTVRVKKDPKDMGLHSQSSFSHAKHNSFEKGINSIYLDGLSGSFPSRREDRKEDFLLKESVWNRKSPVSSYQKASEGVRPSLRPNKNPWISQLRGTKLVDRNWISDEIGNQEDTMNKSNSDNSILPPKEDGDLNNQKKNKKVEFCKTEVHFAAESGKFNIVETDGKPPPNDMFRRRRRSSGSTGSIKDTSGLPQTKFGDSPILQKTALTKPEKVESISEKIEAELKELSRIVIEALPKSETPENEGFKRKNSWLYDVVEEPVENGEVDDGKVTAGLKNYINPVLSSETDLRKPKRSEVNENISKSPIPASVPVWQSTVVLRNKRFDNVKRDDDRKMYASDGESELLTRIRNLRKTDSEQKLWGGSPYNSTSDRISEMKRRSLPNDFLLRNNSGTAYGNDKMSVSTDETPMLSVAERIKQVEQFKSNNYSTKINFRSGEMTVVQNGTSTIPEEQSFDNNRRKTMTTWAHQRKIGTFDDAKKEDHKAPLEQSGPMCDELTTSNPPVMRFSTHDDKTDNKKYQTTRILINFKTSAKNEASKKPEVVPLEKINNNNNNKSSAGHTISTNGSWSSGKEKDIGRCLNELKSANLVKDTVHLDNSESQLREDIPKPTKPVHEIIDQFDSLSRKFKEKCRKPIPSMYRPSKEYTHSDLEEELKNFTENLDKDFRDIYEEEIGSFRKSRSLRESVRKSDNTGKVDNFVRPVIQKRSASCNLSTKSSSDEASKKSSVRTSSRDNYDTDDSDLLADEEVRSYMSAGQAGSESEPEEVCGSTSSRKSFEDSILRFKKLELQTKRQKETKTSGGISALSTSAIYPKSNSLNRTHEPKREPNKSPKIASIALKYEDDPFFSKTTKTPKSATYAVSNTSSNDLSTDAWDRTSNSSSAMSTKPRERVSYLNGLSLSEKYLKYLHRSSNSSTDTVSDSAFNRTERTPGVLFNEAEEQFPRSKFVTCHKSRVSNRDYLVSPVKDDEVKKRESIANEKTSQIKYPKSEQIESSRSRIKSSTERQSSHKTSSEKLRDYRTNGVKRKERRQTDGAMEELKRAAEEIIMAVNGYTDDSSLVGSSEDDRPKRIIKKDKIGNLGTISEGKRVTKTDPKVTISSTITHGHSRRMGHHSSASSTESLNQKDSYKATRELKASSRYKHGEITKTSTSRSARLHHRATREATIGHPSSSEDIPSCVEQVKRRVVRRQKTSSSTKPEIMAETKSSSSRQKPKVKEELLSSLATRTTRSEKVEKVKEMSSGTRSARTIRSAEGDKTKSSSKKSTTEKQSDMEAIKRRRSQRSATKHDQTPTQM</sequence>
<feature type="region of interest" description="Disordered" evidence="1">
    <location>
        <begin position="348"/>
        <end position="412"/>
    </location>
</feature>
<keyword evidence="3" id="KW-1185">Reference proteome</keyword>
<feature type="region of interest" description="Disordered" evidence="1">
    <location>
        <begin position="967"/>
        <end position="1003"/>
    </location>
</feature>
<gene>
    <name evidence="2" type="ORF">RUM44_008329</name>
</gene>
<dbReference type="Proteomes" id="UP001359485">
    <property type="component" value="Unassembled WGS sequence"/>
</dbReference>
<feature type="compositionally biased region" description="Polar residues" evidence="1">
    <location>
        <begin position="600"/>
        <end position="612"/>
    </location>
</feature>
<feature type="region of interest" description="Disordered" evidence="1">
    <location>
        <begin position="1198"/>
        <end position="1323"/>
    </location>
</feature>
<feature type="compositionally biased region" description="Polar residues" evidence="1">
    <location>
        <begin position="370"/>
        <end position="412"/>
    </location>
</feature>
<feature type="compositionally biased region" description="Basic and acidic residues" evidence="1">
    <location>
        <begin position="1308"/>
        <end position="1318"/>
    </location>
</feature>
<feature type="region of interest" description="Disordered" evidence="1">
    <location>
        <begin position="1571"/>
        <end position="1782"/>
    </location>
</feature>
<comment type="caution">
    <text evidence="2">The sequence shown here is derived from an EMBL/GenBank/DDBJ whole genome shotgun (WGS) entry which is preliminary data.</text>
</comment>
<proteinExistence type="predicted"/>
<feature type="compositionally biased region" description="Basic and acidic residues" evidence="1">
    <location>
        <begin position="1738"/>
        <end position="1763"/>
    </location>
</feature>
<feature type="compositionally biased region" description="Polar residues" evidence="1">
    <location>
        <begin position="1044"/>
        <end position="1059"/>
    </location>
</feature>
<feature type="region of interest" description="Disordered" evidence="1">
    <location>
        <begin position="131"/>
        <end position="166"/>
    </location>
</feature>
<accession>A0ABR1BC54</accession>
<feature type="compositionally biased region" description="Basic and acidic residues" evidence="1">
    <location>
        <begin position="1773"/>
        <end position="1782"/>
    </location>
</feature>
<feature type="compositionally biased region" description="Polar residues" evidence="1">
    <location>
        <begin position="1287"/>
        <end position="1307"/>
    </location>
</feature>
<evidence type="ECO:0000313" key="2">
    <source>
        <dbReference type="EMBL" id="KAK6637907.1"/>
    </source>
</evidence>
<feature type="compositionally biased region" description="Basic and acidic residues" evidence="1">
    <location>
        <begin position="352"/>
        <end position="365"/>
    </location>
</feature>
<protein>
    <submittedName>
        <fullName evidence="2">Uncharacterized protein</fullName>
    </submittedName>
</protein>
<feature type="compositionally biased region" description="Basic and acidic residues" evidence="1">
    <location>
        <begin position="1475"/>
        <end position="1508"/>
    </location>
</feature>
<feature type="region of interest" description="Disordered" evidence="1">
    <location>
        <begin position="1339"/>
        <end position="1377"/>
    </location>
</feature>
<dbReference type="EMBL" id="JAWJWF010000002">
    <property type="protein sequence ID" value="KAK6637907.1"/>
    <property type="molecule type" value="Genomic_DNA"/>
</dbReference>
<feature type="region of interest" description="Disordered" evidence="1">
    <location>
        <begin position="1037"/>
        <end position="1060"/>
    </location>
</feature>
<evidence type="ECO:0000256" key="1">
    <source>
        <dbReference type="SAM" id="MobiDB-lite"/>
    </source>
</evidence>
<feature type="region of interest" description="Disordered" evidence="1">
    <location>
        <begin position="187"/>
        <end position="251"/>
    </location>
</feature>
<evidence type="ECO:0000313" key="3">
    <source>
        <dbReference type="Proteomes" id="UP001359485"/>
    </source>
</evidence>
<feature type="compositionally biased region" description="Basic and acidic residues" evidence="1">
    <location>
        <begin position="1716"/>
        <end position="1726"/>
    </location>
</feature>
<name>A0ABR1BC54_POLSC</name>
<feature type="compositionally biased region" description="Basic and acidic residues" evidence="1">
    <location>
        <begin position="1263"/>
        <end position="1286"/>
    </location>
</feature>
<feature type="compositionally biased region" description="Basic and acidic residues" evidence="1">
    <location>
        <begin position="1573"/>
        <end position="1582"/>
    </location>
</feature>
<organism evidence="2 3">
    <name type="scientific">Polyplax serrata</name>
    <name type="common">Common mouse louse</name>
    <dbReference type="NCBI Taxonomy" id="468196"/>
    <lineage>
        <taxon>Eukaryota</taxon>
        <taxon>Metazoa</taxon>
        <taxon>Ecdysozoa</taxon>
        <taxon>Arthropoda</taxon>
        <taxon>Hexapoda</taxon>
        <taxon>Insecta</taxon>
        <taxon>Pterygota</taxon>
        <taxon>Neoptera</taxon>
        <taxon>Paraneoptera</taxon>
        <taxon>Psocodea</taxon>
        <taxon>Troctomorpha</taxon>
        <taxon>Phthiraptera</taxon>
        <taxon>Anoplura</taxon>
        <taxon>Polyplacidae</taxon>
        <taxon>Polyplax</taxon>
    </lineage>
</organism>
<feature type="compositionally biased region" description="Low complexity" evidence="1">
    <location>
        <begin position="216"/>
        <end position="233"/>
    </location>
</feature>
<feature type="compositionally biased region" description="Acidic residues" evidence="1">
    <location>
        <begin position="1225"/>
        <end position="1234"/>
    </location>
</feature>
<feature type="region of interest" description="Disordered" evidence="1">
    <location>
        <begin position="649"/>
        <end position="691"/>
    </location>
</feature>
<feature type="compositionally biased region" description="Basic and acidic residues" evidence="1">
    <location>
        <begin position="1455"/>
        <end position="1465"/>
    </location>
</feature>
<feature type="compositionally biased region" description="Polar residues" evidence="1">
    <location>
        <begin position="1339"/>
        <end position="1373"/>
    </location>
</feature>
<feature type="compositionally biased region" description="Polar residues" evidence="1">
    <location>
        <begin position="234"/>
        <end position="250"/>
    </location>
</feature>
<feature type="region of interest" description="Disordered" evidence="1">
    <location>
        <begin position="1455"/>
        <end position="1525"/>
    </location>
</feature>
<reference evidence="2 3" key="1">
    <citation type="submission" date="2023-09" db="EMBL/GenBank/DDBJ databases">
        <title>Genomes of two closely related lineages of the louse Polyplax serrata with different host specificities.</title>
        <authorList>
            <person name="Martinu J."/>
            <person name="Tarabai H."/>
            <person name="Stefka J."/>
            <person name="Hypsa V."/>
        </authorList>
    </citation>
    <scope>NUCLEOTIDE SEQUENCE [LARGE SCALE GENOMIC DNA]</scope>
    <source>
        <strain evidence="2">98ZLc_SE</strain>
    </source>
</reference>